<keyword evidence="2" id="KW-1185">Reference proteome</keyword>
<dbReference type="AlphaFoldDB" id="A0A1Z5JVR3"/>
<dbReference type="Proteomes" id="UP000198406">
    <property type="component" value="Unassembled WGS sequence"/>
</dbReference>
<reference evidence="1 2" key="1">
    <citation type="journal article" date="2015" name="Plant Cell">
        <title>Oil accumulation by the oleaginous diatom Fistulifera solaris as revealed by the genome and transcriptome.</title>
        <authorList>
            <person name="Tanaka T."/>
            <person name="Maeda Y."/>
            <person name="Veluchamy A."/>
            <person name="Tanaka M."/>
            <person name="Abida H."/>
            <person name="Marechal E."/>
            <person name="Bowler C."/>
            <person name="Muto M."/>
            <person name="Sunaga Y."/>
            <person name="Tanaka M."/>
            <person name="Yoshino T."/>
            <person name="Taniguchi T."/>
            <person name="Fukuda Y."/>
            <person name="Nemoto M."/>
            <person name="Matsumoto M."/>
            <person name="Wong P.S."/>
            <person name="Aburatani S."/>
            <person name="Fujibuchi W."/>
        </authorList>
    </citation>
    <scope>NUCLEOTIDE SEQUENCE [LARGE SCALE GENOMIC DNA]</scope>
    <source>
        <strain evidence="1 2">JPCC DA0580</strain>
    </source>
</reference>
<evidence type="ECO:0000313" key="2">
    <source>
        <dbReference type="Proteomes" id="UP000198406"/>
    </source>
</evidence>
<dbReference type="EMBL" id="BDSP01000123">
    <property type="protein sequence ID" value="GAX17888.1"/>
    <property type="molecule type" value="Genomic_DNA"/>
</dbReference>
<gene>
    <name evidence="1" type="ORF">FisN_18Hu092</name>
</gene>
<organism evidence="1 2">
    <name type="scientific">Fistulifera solaris</name>
    <name type="common">Oleaginous diatom</name>
    <dbReference type="NCBI Taxonomy" id="1519565"/>
    <lineage>
        <taxon>Eukaryota</taxon>
        <taxon>Sar</taxon>
        <taxon>Stramenopiles</taxon>
        <taxon>Ochrophyta</taxon>
        <taxon>Bacillariophyta</taxon>
        <taxon>Bacillariophyceae</taxon>
        <taxon>Bacillariophycidae</taxon>
        <taxon>Naviculales</taxon>
        <taxon>Naviculaceae</taxon>
        <taxon>Fistulifera</taxon>
    </lineage>
</organism>
<comment type="caution">
    <text evidence="1">The sequence shown here is derived from an EMBL/GenBank/DDBJ whole genome shotgun (WGS) entry which is preliminary data.</text>
</comment>
<sequence>MKEYLDWTYWLDNSARNTRIVILDKTDDATMETALQIWGLHCPEEMQPKERSTWGLNLRNVFKGAGDAFVDALDDRESHFGWLHFQFSLPLSDCNIKRLVQFKPFDKLTFYAWDHLWVHIPSSAPVRGVKNTTGVAELPAADITFLDLFIIHLTV</sequence>
<dbReference type="InParanoid" id="A0A1Z5JVR3"/>
<evidence type="ECO:0000313" key="1">
    <source>
        <dbReference type="EMBL" id="GAX17888.1"/>
    </source>
</evidence>
<accession>A0A1Z5JVR3</accession>
<proteinExistence type="predicted"/>
<name>A0A1Z5JVR3_FISSO</name>
<protein>
    <submittedName>
        <fullName evidence="1">Uncharacterized protein</fullName>
    </submittedName>
</protein>